<keyword evidence="4" id="KW-1185">Reference proteome</keyword>
<organism evidence="3 4">
    <name type="scientific">Klebsormidium nitens</name>
    <name type="common">Green alga</name>
    <name type="synonym">Ulothrix nitens</name>
    <dbReference type="NCBI Taxonomy" id="105231"/>
    <lineage>
        <taxon>Eukaryota</taxon>
        <taxon>Viridiplantae</taxon>
        <taxon>Streptophyta</taxon>
        <taxon>Klebsormidiophyceae</taxon>
        <taxon>Klebsormidiales</taxon>
        <taxon>Klebsormidiaceae</taxon>
        <taxon>Klebsormidium</taxon>
    </lineage>
</organism>
<dbReference type="PANTHER" id="PTHR15750:SF2">
    <property type="entry name" value="VASOHIBIN"/>
    <property type="match status" value="1"/>
</dbReference>
<dbReference type="Pfam" id="PF14822">
    <property type="entry name" value="Vasohibin"/>
    <property type="match status" value="1"/>
</dbReference>
<evidence type="ECO:0000313" key="4">
    <source>
        <dbReference type="Proteomes" id="UP000054558"/>
    </source>
</evidence>
<feature type="active site" evidence="1">
    <location>
        <position position="137"/>
    </location>
</feature>
<name>A0A1Y1IHH0_KLENI</name>
<feature type="active site" evidence="1">
    <location>
        <position position="86"/>
    </location>
</feature>
<evidence type="ECO:0000313" key="3">
    <source>
        <dbReference type="EMBL" id="GAQ90315.1"/>
    </source>
</evidence>
<reference evidence="3 4" key="1">
    <citation type="journal article" date="2014" name="Nat. Commun.">
        <title>Klebsormidium flaccidum genome reveals primary factors for plant terrestrial adaptation.</title>
        <authorList>
            <person name="Hori K."/>
            <person name="Maruyama F."/>
            <person name="Fujisawa T."/>
            <person name="Togashi T."/>
            <person name="Yamamoto N."/>
            <person name="Seo M."/>
            <person name="Sato S."/>
            <person name="Yamada T."/>
            <person name="Mori H."/>
            <person name="Tajima N."/>
            <person name="Moriyama T."/>
            <person name="Ikeuchi M."/>
            <person name="Watanabe M."/>
            <person name="Wada H."/>
            <person name="Kobayashi K."/>
            <person name="Saito M."/>
            <person name="Masuda T."/>
            <person name="Sasaki-Sekimoto Y."/>
            <person name="Mashiguchi K."/>
            <person name="Awai K."/>
            <person name="Shimojima M."/>
            <person name="Masuda S."/>
            <person name="Iwai M."/>
            <person name="Nobusawa T."/>
            <person name="Narise T."/>
            <person name="Kondo S."/>
            <person name="Saito H."/>
            <person name="Sato R."/>
            <person name="Murakawa M."/>
            <person name="Ihara Y."/>
            <person name="Oshima-Yamada Y."/>
            <person name="Ohtaka K."/>
            <person name="Satoh M."/>
            <person name="Sonobe K."/>
            <person name="Ishii M."/>
            <person name="Ohtani R."/>
            <person name="Kanamori-Sato M."/>
            <person name="Honoki R."/>
            <person name="Miyazaki D."/>
            <person name="Mochizuki H."/>
            <person name="Umetsu J."/>
            <person name="Higashi K."/>
            <person name="Shibata D."/>
            <person name="Kamiya Y."/>
            <person name="Sato N."/>
            <person name="Nakamura Y."/>
            <person name="Tabata S."/>
            <person name="Ida S."/>
            <person name="Kurokawa K."/>
            <person name="Ohta H."/>
        </authorList>
    </citation>
    <scope>NUCLEOTIDE SEQUENCE [LARGE SCALE GENOMIC DNA]</scope>
    <source>
        <strain evidence="3 4">NIES-2285</strain>
    </source>
</reference>
<accession>A0A1Y1IHH0</accession>
<dbReference type="OrthoDB" id="9974232at2759"/>
<sequence length="385" mass="42239">MGCSIKSEPSESEPSGVGPAPPRPVLPEGLAKLPLRQRLRAIQQFISSFEYNYTPETYFNVRKKRPLKRIVDTGRQIIRDALPIKCVEAVFLALLLTSGLDIDRIPLGFKTAVDGQEFRHIVLVVRNGGRYGALGISRRKELMFKDLVFNSLAAIVTDFKQSYERWWHTVLKIRVGLPVEHDAHSQNQICWRYLLLKVSSRPWEECCTALDLHASCASKLWDKWVVSQAKLAQSSKQETSASSLRKGRVSPDSEPDGSGCPVLSDGPVIRSAGKGSVLRRSKRSSHSGKRKGCGLLSVKSAPDLVEIGLAAESATESRSDKAAESLTETRSQTGDAKRGELPGVEMDSSKMILISESRTGSPIKDEESSESDSDAPSSPSAKVSY</sequence>
<dbReference type="GO" id="GO:0005737">
    <property type="term" value="C:cytoplasm"/>
    <property type="evidence" value="ECO:0007669"/>
    <property type="project" value="InterPro"/>
</dbReference>
<dbReference type="AlphaFoldDB" id="A0A1Y1IHH0"/>
<proteinExistence type="predicted"/>
<dbReference type="Proteomes" id="UP000054558">
    <property type="component" value="Unassembled WGS sequence"/>
</dbReference>
<evidence type="ECO:0000256" key="2">
    <source>
        <dbReference type="SAM" id="MobiDB-lite"/>
    </source>
</evidence>
<feature type="compositionally biased region" description="Low complexity" evidence="2">
    <location>
        <begin position="374"/>
        <end position="385"/>
    </location>
</feature>
<evidence type="ECO:0000256" key="1">
    <source>
        <dbReference type="PIRSR" id="PIRSR628131-1"/>
    </source>
</evidence>
<dbReference type="STRING" id="105231.A0A1Y1IHH0"/>
<feature type="region of interest" description="Disordered" evidence="2">
    <location>
        <begin position="312"/>
        <end position="385"/>
    </location>
</feature>
<dbReference type="InterPro" id="IPR028131">
    <property type="entry name" value="VASH1"/>
</dbReference>
<evidence type="ECO:0008006" key="5">
    <source>
        <dbReference type="Google" id="ProtNLM"/>
    </source>
</evidence>
<feature type="active site" evidence="1">
    <location>
        <position position="120"/>
    </location>
</feature>
<dbReference type="PANTHER" id="PTHR15750">
    <property type="entry name" value="VASOHIBIN-1-LIKE ISOFORM X2"/>
    <property type="match status" value="1"/>
</dbReference>
<feature type="compositionally biased region" description="Basic residues" evidence="2">
    <location>
        <begin position="277"/>
        <end position="292"/>
    </location>
</feature>
<protein>
    <recommendedName>
        <fullName evidence="5">Vasohibin</fullName>
    </recommendedName>
</protein>
<dbReference type="EMBL" id="DF237575">
    <property type="protein sequence ID" value="GAQ90315.1"/>
    <property type="molecule type" value="Genomic_DNA"/>
</dbReference>
<feature type="region of interest" description="Disordered" evidence="2">
    <location>
        <begin position="1"/>
        <end position="23"/>
    </location>
</feature>
<gene>
    <name evidence="3" type="ORF">KFL_006260010</name>
</gene>
<feature type="region of interest" description="Disordered" evidence="2">
    <location>
        <begin position="236"/>
        <end position="294"/>
    </location>
</feature>